<keyword evidence="2 6" id="KW-0812">Transmembrane</keyword>
<reference evidence="7" key="1">
    <citation type="submission" date="2022-12" db="EMBL/GenBank/DDBJ databases">
        <authorList>
            <person name="Alioto T."/>
            <person name="Alioto T."/>
            <person name="Gomez Garrido J."/>
        </authorList>
    </citation>
    <scope>NUCLEOTIDE SEQUENCE</scope>
</reference>
<feature type="transmembrane region" description="Helical" evidence="6">
    <location>
        <begin position="142"/>
        <end position="163"/>
    </location>
</feature>
<dbReference type="PANTHER" id="PTHR20516">
    <property type="entry name" value="TRANSMEMBRANE PROTEIN 114/235 FAMILY MEMBER"/>
    <property type="match status" value="1"/>
</dbReference>
<evidence type="ECO:0000256" key="3">
    <source>
        <dbReference type="ARBA" id="ARBA00022989"/>
    </source>
</evidence>
<keyword evidence="5" id="KW-0325">Glycoprotein</keyword>
<sequence>MVARCCGCRRALAVVPPGALCLGAALSGLFSFAFLAAALGTDYWYLVSVDSANSSAWDAEQLSSHSGLWRLCEGQNACTPLIDPFGTESWQVSASLQHLISMHRAFVVLLPLSLVLIVFGWICGVIGSLVQSSRLLLFTGCYFLLGALLTLSGTSTYICYSSAAFAETVRMFDQQRFEHVRIAFGWSLALAWLSFGTEGLASILLLLAAQGLRLKPDACAVFI</sequence>
<dbReference type="FunFam" id="1.20.140.150:FF:000021">
    <property type="entry name" value="Transmembrane protein 114"/>
    <property type="match status" value="1"/>
</dbReference>
<evidence type="ECO:0000256" key="1">
    <source>
        <dbReference type="ARBA" id="ARBA00004141"/>
    </source>
</evidence>
<keyword evidence="3 6" id="KW-1133">Transmembrane helix</keyword>
<dbReference type="InterPro" id="IPR039951">
    <property type="entry name" value="TMEM114/TMEM235"/>
</dbReference>
<evidence type="ECO:0000313" key="7">
    <source>
        <dbReference type="EMBL" id="CAI5765849.1"/>
    </source>
</evidence>
<feature type="transmembrane region" description="Helical" evidence="6">
    <location>
        <begin position="12"/>
        <end position="39"/>
    </location>
</feature>
<gene>
    <name evidence="7" type="ORF">PODLI_1B036405</name>
</gene>
<evidence type="ECO:0000256" key="6">
    <source>
        <dbReference type="SAM" id="Phobius"/>
    </source>
</evidence>
<dbReference type="PANTHER" id="PTHR20516:SF1">
    <property type="entry name" value="TRANSMEMBRANE PROTEIN 235"/>
    <property type="match status" value="1"/>
</dbReference>
<name>A0AA35NW08_9SAUR</name>
<evidence type="ECO:0000256" key="5">
    <source>
        <dbReference type="ARBA" id="ARBA00023180"/>
    </source>
</evidence>
<accession>A0AA35NW08</accession>
<keyword evidence="8" id="KW-1185">Reference proteome</keyword>
<proteinExistence type="predicted"/>
<organism evidence="7 8">
    <name type="scientific">Podarcis lilfordi</name>
    <name type="common">Lilford's wall lizard</name>
    <dbReference type="NCBI Taxonomy" id="74358"/>
    <lineage>
        <taxon>Eukaryota</taxon>
        <taxon>Metazoa</taxon>
        <taxon>Chordata</taxon>
        <taxon>Craniata</taxon>
        <taxon>Vertebrata</taxon>
        <taxon>Euteleostomi</taxon>
        <taxon>Lepidosauria</taxon>
        <taxon>Squamata</taxon>
        <taxon>Bifurcata</taxon>
        <taxon>Unidentata</taxon>
        <taxon>Episquamata</taxon>
        <taxon>Laterata</taxon>
        <taxon>Lacertibaenia</taxon>
        <taxon>Lacertidae</taxon>
        <taxon>Podarcis</taxon>
    </lineage>
</organism>
<protein>
    <submittedName>
        <fullName evidence="7">Transmembrane protein 235</fullName>
    </submittedName>
</protein>
<evidence type="ECO:0000256" key="2">
    <source>
        <dbReference type="ARBA" id="ARBA00022692"/>
    </source>
</evidence>
<dbReference type="InterPro" id="IPR004031">
    <property type="entry name" value="PMP22/EMP/MP20/Claudin"/>
</dbReference>
<dbReference type="Proteomes" id="UP001178461">
    <property type="component" value="Chromosome 2"/>
</dbReference>
<dbReference type="Pfam" id="PF13903">
    <property type="entry name" value="Claudin_2"/>
    <property type="match status" value="1"/>
</dbReference>
<evidence type="ECO:0000313" key="8">
    <source>
        <dbReference type="Proteomes" id="UP001178461"/>
    </source>
</evidence>
<keyword evidence="4 6" id="KW-0472">Membrane</keyword>
<evidence type="ECO:0000256" key="4">
    <source>
        <dbReference type="ARBA" id="ARBA00023136"/>
    </source>
</evidence>
<dbReference type="AlphaFoldDB" id="A0AA35NW08"/>
<comment type="subcellular location">
    <subcellularLocation>
        <location evidence="1">Membrane</location>
        <topology evidence="1">Multi-pass membrane protein</topology>
    </subcellularLocation>
</comment>
<feature type="transmembrane region" description="Helical" evidence="6">
    <location>
        <begin position="105"/>
        <end position="130"/>
    </location>
</feature>
<dbReference type="Gene3D" id="1.20.140.150">
    <property type="match status" value="1"/>
</dbReference>
<dbReference type="EMBL" id="OX395127">
    <property type="protein sequence ID" value="CAI5765849.1"/>
    <property type="molecule type" value="Genomic_DNA"/>
</dbReference>
<feature type="transmembrane region" description="Helical" evidence="6">
    <location>
        <begin position="183"/>
        <end position="207"/>
    </location>
</feature>
<dbReference type="GO" id="GO:0016324">
    <property type="term" value="C:apical plasma membrane"/>
    <property type="evidence" value="ECO:0007669"/>
    <property type="project" value="TreeGrafter"/>
</dbReference>